<sequence>MLNSNHDSERRVFVTGGNGFVAGHTIAQLLRQGYQVTTSMRDSSRQQLLQDQLAKADIPSAALTVVQADLLEDAHWHDAMAGCDYVLHLASPLLMHDPKDENDVIQPAVQGTLRILSTAQEVGVKRVVMTSNFGAVGYSHTDRHSIITEASWTNPQQKGLSVYNKSKVLAERAAWDYIASHGRGLELAVINPMAIFGPMLSNKMSAGHQLLQKLINGGMARIPDIQLGIVDVRDVADLHIRAMLSDKAAGQRFLALAGGNMTLLQIAQLVRRERPALSQRTSLTALPTWQLKLAALFSAQAKALLPMAGVYRHASNDKARNLLGWQPRNNEQAVLAAVQSLADYHLLD</sequence>
<dbReference type="EMBL" id="PRLP01000154">
    <property type="protein sequence ID" value="PPC74253.1"/>
    <property type="molecule type" value="Genomic_DNA"/>
</dbReference>
<dbReference type="CDD" id="cd05227">
    <property type="entry name" value="AR_SDR_e"/>
    <property type="match status" value="1"/>
</dbReference>
<comment type="caution">
    <text evidence="4">The sequence shown here is derived from an EMBL/GenBank/DDBJ whole genome shotgun (WGS) entry which is preliminary data.</text>
</comment>
<comment type="similarity">
    <text evidence="2">Belongs to the NAD(P)-dependent epimerase/dehydratase family. Dihydroflavonol-4-reductase subfamily.</text>
</comment>
<dbReference type="Gene3D" id="3.40.50.720">
    <property type="entry name" value="NAD(P)-binding Rossmann-like Domain"/>
    <property type="match status" value="1"/>
</dbReference>
<gene>
    <name evidence="4" type="ORF">C4K68_26720</name>
</gene>
<reference evidence="4 5" key="1">
    <citation type="submission" date="2018-02" db="EMBL/GenBank/DDBJ databases">
        <title>novel marine gammaproteobacteria from coastal saline agro ecosystem.</title>
        <authorList>
            <person name="Krishnan R."/>
            <person name="Ramesh Kumar N."/>
        </authorList>
    </citation>
    <scope>NUCLEOTIDE SEQUENCE [LARGE SCALE GENOMIC DNA]</scope>
    <source>
        <strain evidence="4 5">228</strain>
    </source>
</reference>
<dbReference type="Proteomes" id="UP000238196">
    <property type="component" value="Unassembled WGS sequence"/>
</dbReference>
<accession>A0A2S5KI22</accession>
<evidence type="ECO:0000313" key="4">
    <source>
        <dbReference type="EMBL" id="PPC74253.1"/>
    </source>
</evidence>
<proteinExistence type="inferred from homology"/>
<evidence type="ECO:0000313" key="5">
    <source>
        <dbReference type="Proteomes" id="UP000238196"/>
    </source>
</evidence>
<dbReference type="FunFam" id="3.40.50.720:FF:000336">
    <property type="entry name" value="Aldehyde reductase"/>
    <property type="match status" value="1"/>
</dbReference>
<feature type="domain" description="NAD-dependent epimerase/dehydratase" evidence="3">
    <location>
        <begin position="12"/>
        <end position="245"/>
    </location>
</feature>
<dbReference type="Pfam" id="PF01370">
    <property type="entry name" value="Epimerase"/>
    <property type="match status" value="1"/>
</dbReference>
<dbReference type="InterPro" id="IPR050425">
    <property type="entry name" value="NAD(P)_dehydrat-like"/>
</dbReference>
<dbReference type="InterPro" id="IPR001509">
    <property type="entry name" value="Epimerase_deHydtase"/>
</dbReference>
<evidence type="ECO:0000256" key="1">
    <source>
        <dbReference type="ARBA" id="ARBA00023002"/>
    </source>
</evidence>
<dbReference type="AlphaFoldDB" id="A0A2S5KI22"/>
<evidence type="ECO:0000259" key="3">
    <source>
        <dbReference type="Pfam" id="PF01370"/>
    </source>
</evidence>
<dbReference type="OrthoDB" id="5292533at2"/>
<dbReference type="InterPro" id="IPR036291">
    <property type="entry name" value="NAD(P)-bd_dom_sf"/>
</dbReference>
<organism evidence="4 5">
    <name type="scientific">Proteobacteria bacterium 228</name>
    <dbReference type="NCBI Taxonomy" id="2083153"/>
    <lineage>
        <taxon>Bacteria</taxon>
        <taxon>Pseudomonadati</taxon>
        <taxon>Pseudomonadota</taxon>
    </lineage>
</organism>
<protein>
    <submittedName>
        <fullName evidence="4">Aldehyde reductase</fullName>
    </submittedName>
</protein>
<evidence type="ECO:0000256" key="2">
    <source>
        <dbReference type="ARBA" id="ARBA00023445"/>
    </source>
</evidence>
<keyword evidence="1" id="KW-0560">Oxidoreductase</keyword>
<name>A0A2S5KI22_9PROT</name>
<dbReference type="PANTHER" id="PTHR10366:SF564">
    <property type="entry name" value="STEROL-4-ALPHA-CARBOXYLATE 3-DEHYDROGENASE, DECARBOXYLATING"/>
    <property type="match status" value="1"/>
</dbReference>
<dbReference type="GO" id="GO:0016616">
    <property type="term" value="F:oxidoreductase activity, acting on the CH-OH group of donors, NAD or NADP as acceptor"/>
    <property type="evidence" value="ECO:0007669"/>
    <property type="project" value="TreeGrafter"/>
</dbReference>
<dbReference type="SUPFAM" id="SSF51735">
    <property type="entry name" value="NAD(P)-binding Rossmann-fold domains"/>
    <property type="match status" value="1"/>
</dbReference>
<dbReference type="PANTHER" id="PTHR10366">
    <property type="entry name" value="NAD DEPENDENT EPIMERASE/DEHYDRATASE"/>
    <property type="match status" value="1"/>
</dbReference>